<dbReference type="AlphaFoldDB" id="A0AAQ1MEE7"/>
<dbReference type="CDD" id="cd04301">
    <property type="entry name" value="NAT_SF"/>
    <property type="match status" value="1"/>
</dbReference>
<comment type="caution">
    <text evidence="8">The sequence shown here is derived from an EMBL/GenBank/DDBJ whole genome shotgun (WGS) entry which is preliminary data.</text>
</comment>
<dbReference type="Gene3D" id="3.20.20.70">
    <property type="entry name" value="Aldolase class I"/>
    <property type="match status" value="1"/>
</dbReference>
<evidence type="ECO:0000313" key="9">
    <source>
        <dbReference type="Proteomes" id="UP000184089"/>
    </source>
</evidence>
<dbReference type="SFLD" id="SFLDS00029">
    <property type="entry name" value="Radical_SAM"/>
    <property type="match status" value="1"/>
</dbReference>
<evidence type="ECO:0000256" key="6">
    <source>
        <dbReference type="ARBA" id="ARBA00023315"/>
    </source>
</evidence>
<name>A0AAQ1MEE7_9FIRM</name>
<evidence type="ECO:0000256" key="4">
    <source>
        <dbReference type="ARBA" id="ARBA00023004"/>
    </source>
</evidence>
<dbReference type="EMBL" id="FQVY01000003">
    <property type="protein sequence ID" value="SHG33677.1"/>
    <property type="molecule type" value="Genomic_DNA"/>
</dbReference>
<dbReference type="PROSITE" id="PS51186">
    <property type="entry name" value="GNAT"/>
    <property type="match status" value="1"/>
</dbReference>
<feature type="domain" description="N-acetyltransferase" evidence="7">
    <location>
        <begin position="313"/>
        <end position="457"/>
    </location>
</feature>
<keyword evidence="5" id="KW-0411">Iron-sulfur</keyword>
<keyword evidence="6" id="KW-0012">Acyltransferase</keyword>
<protein>
    <submittedName>
        <fullName evidence="8">Acetyltransferase (GNAT) family protein</fullName>
    </submittedName>
</protein>
<dbReference type="Pfam" id="PF04055">
    <property type="entry name" value="Radical_SAM"/>
    <property type="match status" value="1"/>
</dbReference>
<dbReference type="PANTHER" id="PTHR43877">
    <property type="entry name" value="AMINOALKYLPHOSPHONATE N-ACETYLTRANSFERASE-RELATED-RELATED"/>
    <property type="match status" value="1"/>
</dbReference>
<keyword evidence="4" id="KW-0408">Iron</keyword>
<gene>
    <name evidence="8" type="ORF">SAMN05444424_2156</name>
</gene>
<dbReference type="GO" id="GO:0016747">
    <property type="term" value="F:acyltransferase activity, transferring groups other than amino-acyl groups"/>
    <property type="evidence" value="ECO:0007669"/>
    <property type="project" value="InterPro"/>
</dbReference>
<dbReference type="RefSeq" id="WP_021658497.1">
    <property type="nucleotide sequence ID" value="NZ_FQVY01000003.1"/>
</dbReference>
<keyword evidence="3" id="KW-0479">Metal-binding</keyword>
<dbReference type="NCBIfam" id="NF043067">
    <property type="entry name" value="AAC_6p_group_E"/>
    <property type="match status" value="1"/>
</dbReference>
<dbReference type="GO" id="GO:0051536">
    <property type="term" value="F:iron-sulfur cluster binding"/>
    <property type="evidence" value="ECO:0007669"/>
    <property type="project" value="UniProtKB-KW"/>
</dbReference>
<evidence type="ECO:0000259" key="7">
    <source>
        <dbReference type="PROSITE" id="PS51186"/>
    </source>
</evidence>
<evidence type="ECO:0000256" key="1">
    <source>
        <dbReference type="ARBA" id="ARBA00022679"/>
    </source>
</evidence>
<evidence type="ECO:0000256" key="5">
    <source>
        <dbReference type="ARBA" id="ARBA00023014"/>
    </source>
</evidence>
<organism evidence="8 9">
    <name type="scientific">Bittarella massiliensis</name>
    <name type="common">ex Durand et al. 2017</name>
    <dbReference type="NCBI Taxonomy" id="1720313"/>
    <lineage>
        <taxon>Bacteria</taxon>
        <taxon>Bacillati</taxon>
        <taxon>Bacillota</taxon>
        <taxon>Clostridia</taxon>
        <taxon>Eubacteriales</taxon>
        <taxon>Oscillospiraceae</taxon>
        <taxon>Bittarella (ex Durand et al. 2017)</taxon>
    </lineage>
</organism>
<accession>A0AAQ1MEE7</accession>
<dbReference type="Proteomes" id="UP000184089">
    <property type="component" value="Unassembled WGS sequence"/>
</dbReference>
<evidence type="ECO:0000313" key="8">
    <source>
        <dbReference type="EMBL" id="SHG33677.1"/>
    </source>
</evidence>
<dbReference type="SUPFAM" id="SSF102114">
    <property type="entry name" value="Radical SAM enzymes"/>
    <property type="match status" value="1"/>
</dbReference>
<dbReference type="Gene3D" id="3.40.630.30">
    <property type="match status" value="1"/>
</dbReference>
<dbReference type="InterPro" id="IPR013785">
    <property type="entry name" value="Aldolase_TIM"/>
</dbReference>
<dbReference type="InterPro" id="IPR007197">
    <property type="entry name" value="rSAM"/>
</dbReference>
<dbReference type="Pfam" id="PF00583">
    <property type="entry name" value="Acetyltransf_1"/>
    <property type="match status" value="1"/>
</dbReference>
<proteinExistence type="predicted"/>
<evidence type="ECO:0000256" key="2">
    <source>
        <dbReference type="ARBA" id="ARBA00022691"/>
    </source>
</evidence>
<dbReference type="InterPro" id="IPR000182">
    <property type="entry name" value="GNAT_dom"/>
</dbReference>
<dbReference type="GO" id="GO:0046872">
    <property type="term" value="F:metal ion binding"/>
    <property type="evidence" value="ECO:0007669"/>
    <property type="project" value="UniProtKB-KW"/>
</dbReference>
<dbReference type="InterPro" id="IPR058240">
    <property type="entry name" value="rSAM_sf"/>
</dbReference>
<sequence>MYLNLDRVEFTMTYHCTGRCAHCSQGEMSDHPPGHLPYALCEGVLTRLAQRFPLRSAMCFGGEPLLWPEDTVALLREARAAGIPRRQVITNGYFSRDPARVAQVVGWLGEVGAEVLLSADAFHQRRIPLSAALDFARRLAADGRCRLRIHPAWLQGPQGQNEWDEETRRVLATFVAEGFAVSSGNQIAPAGSAARHLGRYFSRPAALDDSFRCGQAPYTTPLDRGETLSVLPDGTVALCAFSIGDLRSQGIDEIVDGYDPFARPDIAALLQGGVAGYRAYAGERGIEVGEEGLYTPCDLCRRLTEKCRLQEGAEVRQAGPADRAAALALAGKLWPGSGAEELAEDLAPCFFGPDGAIFLAWQAGRPVGYAQCQLRRDYVEGARPGPVGYLEGIYLEPDCRGQGLSRRLLERCEAWARGRGCRQFASDCDFGNAASQSFHRRAGFREVGRIVCFLKEL</sequence>
<reference evidence="9" key="1">
    <citation type="submission" date="2016-11" db="EMBL/GenBank/DDBJ databases">
        <authorList>
            <person name="Jaros S."/>
            <person name="Januszkiewicz K."/>
            <person name="Wedrychowicz H."/>
        </authorList>
    </citation>
    <scope>NUCLEOTIDE SEQUENCE [LARGE SCALE GENOMIC DNA]</scope>
    <source>
        <strain evidence="9">DSM 4029</strain>
    </source>
</reference>
<dbReference type="SUPFAM" id="SSF55729">
    <property type="entry name" value="Acyl-CoA N-acyltransferases (Nat)"/>
    <property type="match status" value="1"/>
</dbReference>
<dbReference type="InterPro" id="IPR016181">
    <property type="entry name" value="Acyl_CoA_acyltransferase"/>
</dbReference>
<keyword evidence="2" id="KW-0949">S-adenosyl-L-methionine</keyword>
<dbReference type="InterPro" id="IPR050832">
    <property type="entry name" value="Bact_Acetyltransf"/>
</dbReference>
<dbReference type="CDD" id="cd01335">
    <property type="entry name" value="Radical_SAM"/>
    <property type="match status" value="1"/>
</dbReference>
<evidence type="ECO:0000256" key="3">
    <source>
        <dbReference type="ARBA" id="ARBA00022723"/>
    </source>
</evidence>
<keyword evidence="1" id="KW-0808">Transferase</keyword>